<dbReference type="Gramene" id="C.cajan_06644.t">
    <property type="protein sequence ID" value="C.cajan_06644.t"/>
    <property type="gene ID" value="C.cajan_06644"/>
</dbReference>
<dbReference type="InterPro" id="IPR043502">
    <property type="entry name" value="DNA/RNA_pol_sf"/>
</dbReference>
<dbReference type="EMBL" id="CM003604">
    <property type="protein sequence ID" value="KYP74164.1"/>
    <property type="molecule type" value="Genomic_DNA"/>
</dbReference>
<keyword evidence="3" id="KW-1185">Reference proteome</keyword>
<evidence type="ECO:0000259" key="1">
    <source>
        <dbReference type="Pfam" id="PF07727"/>
    </source>
</evidence>
<evidence type="ECO:0000313" key="2">
    <source>
        <dbReference type="EMBL" id="KYP74164.1"/>
    </source>
</evidence>
<dbReference type="Proteomes" id="UP000075243">
    <property type="component" value="Chromosome 2"/>
</dbReference>
<proteinExistence type="predicted"/>
<dbReference type="AlphaFoldDB" id="A0A151U4H9"/>
<gene>
    <name evidence="2" type="ORF">KK1_006832</name>
</gene>
<dbReference type="SUPFAM" id="SSF56672">
    <property type="entry name" value="DNA/RNA polymerases"/>
    <property type="match status" value="1"/>
</dbReference>
<reference evidence="2 3" key="1">
    <citation type="journal article" date="2012" name="Nat. Biotechnol.">
        <title>Draft genome sequence of pigeonpea (Cajanus cajan), an orphan legume crop of resource-poor farmers.</title>
        <authorList>
            <person name="Varshney R.K."/>
            <person name="Chen W."/>
            <person name="Li Y."/>
            <person name="Bharti A.K."/>
            <person name="Saxena R.K."/>
            <person name="Schlueter J.A."/>
            <person name="Donoghue M.T."/>
            <person name="Azam S."/>
            <person name="Fan G."/>
            <person name="Whaley A.M."/>
            <person name="Farmer A.D."/>
            <person name="Sheridan J."/>
            <person name="Iwata A."/>
            <person name="Tuteja R."/>
            <person name="Penmetsa R.V."/>
            <person name="Wu W."/>
            <person name="Upadhyaya H.D."/>
            <person name="Yang S.P."/>
            <person name="Shah T."/>
            <person name="Saxena K.B."/>
            <person name="Michael T."/>
            <person name="McCombie W.R."/>
            <person name="Yang B."/>
            <person name="Zhang G."/>
            <person name="Yang H."/>
            <person name="Wang J."/>
            <person name="Spillane C."/>
            <person name="Cook D.R."/>
            <person name="May G.D."/>
            <person name="Xu X."/>
            <person name="Jackson S.A."/>
        </authorList>
    </citation>
    <scope>NUCLEOTIDE SEQUENCE [LARGE SCALE GENOMIC DNA]</scope>
    <source>
        <strain evidence="3">cv. Asha</strain>
    </source>
</reference>
<dbReference type="InterPro" id="IPR013103">
    <property type="entry name" value="RVT_2"/>
</dbReference>
<sequence length="221" mass="26197">MIEEHWILAIKEEMKALEKNSTWDIIHKSKDKKIVGCRMISIRKHKVDGTVDIYKVRLVAKEYIQTGLTSMRMVWEIYLDNDFFVIQIHLTILLVYVDDMIIISDDEEEKLTLKKKLATQFEMKDLGKMKYFLGIEVAYSNKGIFISQSKYFLDLFNETRKLRCRILRVQVEQNHKIGSEKSSPMEKYQYKKLVGKLIYLSRTRPNIVYVVSVVNQFMHDS</sequence>
<name>A0A151U4H9_CAJCA</name>
<organism evidence="2 3">
    <name type="scientific">Cajanus cajan</name>
    <name type="common">Pigeon pea</name>
    <name type="synonym">Cajanus indicus</name>
    <dbReference type="NCBI Taxonomy" id="3821"/>
    <lineage>
        <taxon>Eukaryota</taxon>
        <taxon>Viridiplantae</taxon>
        <taxon>Streptophyta</taxon>
        <taxon>Embryophyta</taxon>
        <taxon>Tracheophyta</taxon>
        <taxon>Spermatophyta</taxon>
        <taxon>Magnoliopsida</taxon>
        <taxon>eudicotyledons</taxon>
        <taxon>Gunneridae</taxon>
        <taxon>Pentapetalae</taxon>
        <taxon>rosids</taxon>
        <taxon>fabids</taxon>
        <taxon>Fabales</taxon>
        <taxon>Fabaceae</taxon>
        <taxon>Papilionoideae</taxon>
        <taxon>50 kb inversion clade</taxon>
        <taxon>NPAAA clade</taxon>
        <taxon>indigoferoid/millettioid clade</taxon>
        <taxon>Phaseoleae</taxon>
        <taxon>Cajanus</taxon>
    </lineage>
</organism>
<dbReference type="Pfam" id="PF07727">
    <property type="entry name" value="RVT_2"/>
    <property type="match status" value="1"/>
</dbReference>
<protein>
    <recommendedName>
        <fullName evidence="1">Reverse transcriptase Ty1/copia-type domain-containing protein</fullName>
    </recommendedName>
</protein>
<accession>A0A151U4H9</accession>
<evidence type="ECO:0000313" key="3">
    <source>
        <dbReference type="Proteomes" id="UP000075243"/>
    </source>
</evidence>
<feature type="domain" description="Reverse transcriptase Ty1/copia-type" evidence="1">
    <location>
        <begin position="92"/>
        <end position="155"/>
    </location>
</feature>